<accession>L1IZP5</accession>
<dbReference type="AlphaFoldDB" id="L1IZP5"/>
<evidence type="ECO:0000313" key="3">
    <source>
        <dbReference type="EnsemblProtists" id="EKX41567"/>
    </source>
</evidence>
<feature type="compositionally biased region" description="Polar residues" evidence="1">
    <location>
        <begin position="95"/>
        <end position="106"/>
    </location>
</feature>
<name>L1IZP5_GUITC</name>
<reference evidence="3" key="3">
    <citation type="submission" date="2016-03" db="UniProtKB">
        <authorList>
            <consortium name="EnsemblProtists"/>
        </authorList>
    </citation>
    <scope>IDENTIFICATION</scope>
</reference>
<gene>
    <name evidence="2" type="ORF">GUITHDRAFT_112279</name>
</gene>
<feature type="compositionally biased region" description="Basic and acidic residues" evidence="1">
    <location>
        <begin position="121"/>
        <end position="151"/>
    </location>
</feature>
<dbReference type="HOGENOM" id="CLU_777185_0_0_1"/>
<evidence type="ECO:0000313" key="2">
    <source>
        <dbReference type="EMBL" id="EKX41567.1"/>
    </source>
</evidence>
<reference evidence="2 4" key="1">
    <citation type="journal article" date="2012" name="Nature">
        <title>Algal genomes reveal evolutionary mosaicism and the fate of nucleomorphs.</title>
        <authorList>
            <consortium name="DOE Joint Genome Institute"/>
            <person name="Curtis B.A."/>
            <person name="Tanifuji G."/>
            <person name="Burki F."/>
            <person name="Gruber A."/>
            <person name="Irimia M."/>
            <person name="Maruyama S."/>
            <person name="Arias M.C."/>
            <person name="Ball S.G."/>
            <person name="Gile G.H."/>
            <person name="Hirakawa Y."/>
            <person name="Hopkins J.F."/>
            <person name="Kuo A."/>
            <person name="Rensing S.A."/>
            <person name="Schmutz J."/>
            <person name="Symeonidi A."/>
            <person name="Elias M."/>
            <person name="Eveleigh R.J."/>
            <person name="Herman E.K."/>
            <person name="Klute M.J."/>
            <person name="Nakayama T."/>
            <person name="Obornik M."/>
            <person name="Reyes-Prieto A."/>
            <person name="Armbrust E.V."/>
            <person name="Aves S.J."/>
            <person name="Beiko R.G."/>
            <person name="Coutinho P."/>
            <person name="Dacks J.B."/>
            <person name="Durnford D.G."/>
            <person name="Fast N.M."/>
            <person name="Green B.R."/>
            <person name="Grisdale C.J."/>
            <person name="Hempel F."/>
            <person name="Henrissat B."/>
            <person name="Hoppner M.P."/>
            <person name="Ishida K."/>
            <person name="Kim E."/>
            <person name="Koreny L."/>
            <person name="Kroth P.G."/>
            <person name="Liu Y."/>
            <person name="Malik S.B."/>
            <person name="Maier U.G."/>
            <person name="McRose D."/>
            <person name="Mock T."/>
            <person name="Neilson J.A."/>
            <person name="Onodera N.T."/>
            <person name="Poole A.M."/>
            <person name="Pritham E.J."/>
            <person name="Richards T.A."/>
            <person name="Rocap G."/>
            <person name="Roy S.W."/>
            <person name="Sarai C."/>
            <person name="Schaack S."/>
            <person name="Shirato S."/>
            <person name="Slamovits C.H."/>
            <person name="Spencer D.F."/>
            <person name="Suzuki S."/>
            <person name="Worden A.Z."/>
            <person name="Zauner S."/>
            <person name="Barry K."/>
            <person name="Bell C."/>
            <person name="Bharti A.K."/>
            <person name="Crow J.A."/>
            <person name="Grimwood J."/>
            <person name="Kramer R."/>
            <person name="Lindquist E."/>
            <person name="Lucas S."/>
            <person name="Salamov A."/>
            <person name="McFadden G.I."/>
            <person name="Lane C.E."/>
            <person name="Keeling P.J."/>
            <person name="Gray M.W."/>
            <person name="Grigoriev I.V."/>
            <person name="Archibald J.M."/>
        </authorList>
    </citation>
    <scope>NUCLEOTIDE SEQUENCE</scope>
    <source>
        <strain evidence="2 4">CCMP2712</strain>
    </source>
</reference>
<evidence type="ECO:0000313" key="4">
    <source>
        <dbReference type="Proteomes" id="UP000011087"/>
    </source>
</evidence>
<dbReference type="EMBL" id="JH993022">
    <property type="protein sequence ID" value="EKX41567.1"/>
    <property type="molecule type" value="Genomic_DNA"/>
</dbReference>
<feature type="compositionally biased region" description="Basic and acidic residues" evidence="1">
    <location>
        <begin position="69"/>
        <end position="83"/>
    </location>
</feature>
<dbReference type="PaxDb" id="55529-EKX41567"/>
<feature type="region of interest" description="Disordered" evidence="1">
    <location>
        <begin position="264"/>
        <end position="316"/>
    </location>
</feature>
<feature type="compositionally biased region" description="Basic and acidic residues" evidence="1">
    <location>
        <begin position="175"/>
        <end position="189"/>
    </location>
</feature>
<dbReference type="RefSeq" id="XP_005828547.1">
    <property type="nucleotide sequence ID" value="XM_005828490.1"/>
</dbReference>
<dbReference type="EnsemblProtists" id="EKX41567">
    <property type="protein sequence ID" value="EKX41567"/>
    <property type="gene ID" value="GUITHDRAFT_112279"/>
</dbReference>
<feature type="compositionally biased region" description="Basic and acidic residues" evidence="1">
    <location>
        <begin position="304"/>
        <end position="315"/>
    </location>
</feature>
<feature type="region of interest" description="Disordered" evidence="1">
    <location>
        <begin position="227"/>
        <end position="249"/>
    </location>
</feature>
<protein>
    <submittedName>
        <fullName evidence="2 3">Uncharacterized protein</fullName>
    </submittedName>
</protein>
<evidence type="ECO:0000256" key="1">
    <source>
        <dbReference type="SAM" id="MobiDB-lite"/>
    </source>
</evidence>
<organism evidence="2">
    <name type="scientific">Guillardia theta (strain CCMP2712)</name>
    <name type="common">Cryptophyte</name>
    <dbReference type="NCBI Taxonomy" id="905079"/>
    <lineage>
        <taxon>Eukaryota</taxon>
        <taxon>Cryptophyceae</taxon>
        <taxon>Pyrenomonadales</taxon>
        <taxon>Geminigeraceae</taxon>
        <taxon>Guillardia</taxon>
    </lineage>
</organism>
<feature type="compositionally biased region" description="Basic and acidic residues" evidence="1">
    <location>
        <begin position="280"/>
        <end position="292"/>
    </location>
</feature>
<dbReference type="Proteomes" id="UP000011087">
    <property type="component" value="Unassembled WGS sequence"/>
</dbReference>
<feature type="compositionally biased region" description="Basic and acidic residues" evidence="1">
    <location>
        <begin position="234"/>
        <end position="245"/>
    </location>
</feature>
<keyword evidence="4" id="KW-1185">Reference proteome</keyword>
<reference evidence="4" key="2">
    <citation type="submission" date="2012-11" db="EMBL/GenBank/DDBJ databases">
        <authorList>
            <person name="Kuo A."/>
            <person name="Curtis B.A."/>
            <person name="Tanifuji G."/>
            <person name="Burki F."/>
            <person name="Gruber A."/>
            <person name="Irimia M."/>
            <person name="Maruyama S."/>
            <person name="Arias M.C."/>
            <person name="Ball S.G."/>
            <person name="Gile G.H."/>
            <person name="Hirakawa Y."/>
            <person name="Hopkins J.F."/>
            <person name="Rensing S.A."/>
            <person name="Schmutz J."/>
            <person name="Symeonidi A."/>
            <person name="Elias M."/>
            <person name="Eveleigh R.J."/>
            <person name="Herman E.K."/>
            <person name="Klute M.J."/>
            <person name="Nakayama T."/>
            <person name="Obornik M."/>
            <person name="Reyes-Prieto A."/>
            <person name="Armbrust E.V."/>
            <person name="Aves S.J."/>
            <person name="Beiko R.G."/>
            <person name="Coutinho P."/>
            <person name="Dacks J.B."/>
            <person name="Durnford D.G."/>
            <person name="Fast N.M."/>
            <person name="Green B.R."/>
            <person name="Grisdale C."/>
            <person name="Hempe F."/>
            <person name="Henrissat B."/>
            <person name="Hoppner M.P."/>
            <person name="Ishida K.-I."/>
            <person name="Kim E."/>
            <person name="Koreny L."/>
            <person name="Kroth P.G."/>
            <person name="Liu Y."/>
            <person name="Malik S.-B."/>
            <person name="Maier U.G."/>
            <person name="McRose D."/>
            <person name="Mock T."/>
            <person name="Neilson J.A."/>
            <person name="Onodera N.T."/>
            <person name="Poole A.M."/>
            <person name="Pritham E.J."/>
            <person name="Richards T.A."/>
            <person name="Rocap G."/>
            <person name="Roy S.W."/>
            <person name="Sarai C."/>
            <person name="Schaack S."/>
            <person name="Shirato S."/>
            <person name="Slamovits C.H."/>
            <person name="Spencer D.F."/>
            <person name="Suzuki S."/>
            <person name="Worden A.Z."/>
            <person name="Zauner S."/>
            <person name="Barry K."/>
            <person name="Bell C."/>
            <person name="Bharti A.K."/>
            <person name="Crow J.A."/>
            <person name="Grimwood J."/>
            <person name="Kramer R."/>
            <person name="Lindquist E."/>
            <person name="Lucas S."/>
            <person name="Salamov A."/>
            <person name="McFadden G.I."/>
            <person name="Lane C.E."/>
            <person name="Keeling P.J."/>
            <person name="Gray M.W."/>
            <person name="Grigoriev I.V."/>
            <person name="Archibald J.M."/>
        </authorList>
    </citation>
    <scope>NUCLEOTIDE SEQUENCE</scope>
    <source>
        <strain evidence="4">CCMP2712</strain>
    </source>
</reference>
<dbReference type="GeneID" id="17298289"/>
<feature type="region of interest" description="Disordered" evidence="1">
    <location>
        <begin position="41"/>
        <end position="198"/>
    </location>
</feature>
<proteinExistence type="predicted"/>
<sequence length="357" mass="40084">MNVVRPRMRMKMAGRATARPQSIAIVSDRRLHRGCRTCRSRWKDGQRSKRKAVLSEEDTSSRGSLKDGSQTERARTSHVEASRSKFMLAKLAPNAVNNRRPSTESVTAKPPACSSQGEQAWEAKDAKLPDSARSTERFEDKEQRSHQERRSSYRSSTMNAVQVDCLKTSTTLSRSADRDGGKAESRRPSVEGLQLSNATDFERRNSIEVTIGTGAVETNYEASVREASNGELSCTDHEQQKRWQEGEDGQQVSVSFVLPQKDPQIDQGEHRRHKVAATDNTKEFPSEQDLNKRSSSPKAATRICPERSKQERPFDMRSINENFFHAPIKLGPEPISSLQISSFIKPPKQEPSSLELT</sequence>
<dbReference type="KEGG" id="gtt:GUITHDRAFT_112279"/>